<proteinExistence type="predicted"/>
<dbReference type="OrthoDB" id="1099888at2"/>
<dbReference type="Pfam" id="PF07666">
    <property type="entry name" value="MpPF26"/>
    <property type="match status" value="1"/>
</dbReference>
<keyword evidence="1" id="KW-1133">Transmembrane helix</keyword>
<feature type="transmembrane region" description="Helical" evidence="1">
    <location>
        <begin position="12"/>
        <end position="41"/>
    </location>
</feature>
<gene>
    <name evidence="2" type="ORF">EG849_08350</name>
</gene>
<evidence type="ECO:0000313" key="2">
    <source>
        <dbReference type="EMBL" id="RRJ91395.1"/>
    </source>
</evidence>
<accession>A0A3P3W8A7</accession>
<dbReference type="AlphaFoldDB" id="A0A3P3W8A7"/>
<reference evidence="2 3" key="1">
    <citation type="submission" date="2018-11" db="EMBL/GenBank/DDBJ databases">
        <title>Flavobacterium sp. nov., YIM 102600 draft genome.</title>
        <authorList>
            <person name="Li G."/>
            <person name="Jiang Y."/>
        </authorList>
    </citation>
    <scope>NUCLEOTIDE SEQUENCE [LARGE SCALE GENOMIC DNA]</scope>
    <source>
        <strain evidence="2 3">YIM 102600</strain>
    </source>
</reference>
<feature type="transmembrane region" description="Helical" evidence="1">
    <location>
        <begin position="66"/>
        <end position="87"/>
    </location>
</feature>
<name>A0A3P3W8A7_9FLAO</name>
<dbReference type="RefSeq" id="WP_125012629.1">
    <property type="nucleotide sequence ID" value="NZ_RQVR01000008.1"/>
</dbReference>
<comment type="caution">
    <text evidence="2">The sequence shown here is derived from an EMBL/GenBank/DDBJ whole genome shotgun (WGS) entry which is preliminary data.</text>
</comment>
<keyword evidence="3" id="KW-1185">Reference proteome</keyword>
<protein>
    <submittedName>
        <fullName evidence="2">DUF4190 domain-containing protein</fullName>
    </submittedName>
</protein>
<dbReference type="EMBL" id="RQVR01000008">
    <property type="protein sequence ID" value="RRJ91395.1"/>
    <property type="molecule type" value="Genomic_DNA"/>
</dbReference>
<sequence length="114" mass="12882">MENQKLPNATAVIVLSIISIITCCCFGIIGLIFGLIALFLANKDMKLYRENPELYSNYGNLNTGRILAIIGTVLSAITLLYFIYAFATTTPEEWEMFMTEYNKALEEAQRNQSR</sequence>
<evidence type="ECO:0000313" key="3">
    <source>
        <dbReference type="Proteomes" id="UP000271937"/>
    </source>
</evidence>
<dbReference type="InterPro" id="IPR011655">
    <property type="entry name" value="MpPF26"/>
</dbReference>
<organism evidence="2 3">
    <name type="scientific">Flavobacterium macacae</name>
    <dbReference type="NCBI Taxonomy" id="2488993"/>
    <lineage>
        <taxon>Bacteria</taxon>
        <taxon>Pseudomonadati</taxon>
        <taxon>Bacteroidota</taxon>
        <taxon>Flavobacteriia</taxon>
        <taxon>Flavobacteriales</taxon>
        <taxon>Flavobacteriaceae</taxon>
        <taxon>Flavobacterium</taxon>
    </lineage>
</organism>
<keyword evidence="1" id="KW-0812">Transmembrane</keyword>
<dbReference type="Proteomes" id="UP000271937">
    <property type="component" value="Unassembled WGS sequence"/>
</dbReference>
<evidence type="ECO:0000256" key="1">
    <source>
        <dbReference type="SAM" id="Phobius"/>
    </source>
</evidence>
<dbReference type="NCBIfam" id="NF040945">
    <property type="entry name" value="CCC_membrane"/>
    <property type="match status" value="1"/>
</dbReference>
<keyword evidence="1" id="KW-0472">Membrane</keyword>